<gene>
    <name evidence="2" type="ORF">NA56DRAFT_699987</name>
</gene>
<dbReference type="Proteomes" id="UP000235672">
    <property type="component" value="Unassembled WGS sequence"/>
</dbReference>
<proteinExistence type="predicted"/>
<reference evidence="2 3" key="1">
    <citation type="submission" date="2016-05" db="EMBL/GenBank/DDBJ databases">
        <title>A degradative enzymes factory behind the ericoid mycorrhizal symbiosis.</title>
        <authorList>
            <consortium name="DOE Joint Genome Institute"/>
            <person name="Martino E."/>
            <person name="Morin E."/>
            <person name="Grelet G."/>
            <person name="Kuo A."/>
            <person name="Kohler A."/>
            <person name="Daghino S."/>
            <person name="Barry K."/>
            <person name="Choi C."/>
            <person name="Cichocki N."/>
            <person name="Clum A."/>
            <person name="Copeland A."/>
            <person name="Hainaut M."/>
            <person name="Haridas S."/>
            <person name="Labutti K."/>
            <person name="Lindquist E."/>
            <person name="Lipzen A."/>
            <person name="Khouja H.-R."/>
            <person name="Murat C."/>
            <person name="Ohm R."/>
            <person name="Olson A."/>
            <person name="Spatafora J."/>
            <person name="Veneault-Fourrey C."/>
            <person name="Henrissat B."/>
            <person name="Grigoriev I."/>
            <person name="Martin F."/>
            <person name="Perotto S."/>
        </authorList>
    </citation>
    <scope>NUCLEOTIDE SEQUENCE [LARGE SCALE GENOMIC DNA]</scope>
    <source>
        <strain evidence="2 3">UAMH 7357</strain>
    </source>
</reference>
<sequence>MSLGRAASFAVVGANLLGGNGDKERKFDSLRGVFEGGTLFGKRGKHRKSQTRLQPKITADPPLGDSIVVANLSRTTDPTMKISMFQERASLCGTGVSMRGKSQAP</sequence>
<evidence type="ECO:0000256" key="1">
    <source>
        <dbReference type="SAM" id="MobiDB-lite"/>
    </source>
</evidence>
<organism evidence="2 3">
    <name type="scientific">Hyaloscypha hepaticicola</name>
    <dbReference type="NCBI Taxonomy" id="2082293"/>
    <lineage>
        <taxon>Eukaryota</taxon>
        <taxon>Fungi</taxon>
        <taxon>Dikarya</taxon>
        <taxon>Ascomycota</taxon>
        <taxon>Pezizomycotina</taxon>
        <taxon>Leotiomycetes</taxon>
        <taxon>Helotiales</taxon>
        <taxon>Hyaloscyphaceae</taxon>
        <taxon>Hyaloscypha</taxon>
    </lineage>
</organism>
<evidence type="ECO:0000313" key="2">
    <source>
        <dbReference type="EMBL" id="PMD25177.1"/>
    </source>
</evidence>
<feature type="region of interest" description="Disordered" evidence="1">
    <location>
        <begin position="41"/>
        <end position="60"/>
    </location>
</feature>
<name>A0A2J6QFX6_9HELO</name>
<protein>
    <submittedName>
        <fullName evidence="2">Uncharacterized protein</fullName>
    </submittedName>
</protein>
<accession>A0A2J6QFX6</accession>
<dbReference type="EMBL" id="KZ613471">
    <property type="protein sequence ID" value="PMD25177.1"/>
    <property type="molecule type" value="Genomic_DNA"/>
</dbReference>
<keyword evidence="3" id="KW-1185">Reference proteome</keyword>
<evidence type="ECO:0000313" key="3">
    <source>
        <dbReference type="Proteomes" id="UP000235672"/>
    </source>
</evidence>
<dbReference type="AlphaFoldDB" id="A0A2J6QFX6"/>